<keyword evidence="3" id="KW-1185">Reference proteome</keyword>
<name>A0A3S4U5L4_9ACTN</name>
<dbReference type="EMBL" id="CP072385">
    <property type="protein sequence ID" value="QUC09843.1"/>
    <property type="molecule type" value="Genomic_DNA"/>
</dbReference>
<evidence type="ECO:0000313" key="2">
    <source>
        <dbReference type="EMBL" id="VEH70167.1"/>
    </source>
</evidence>
<reference evidence="1" key="2">
    <citation type="submission" date="2021-03" db="EMBL/GenBank/DDBJ databases">
        <title>Human Oral Microbial Genomes.</title>
        <authorList>
            <person name="Johnston C.D."/>
            <person name="Chen T."/>
            <person name="Dewhirst F.E."/>
        </authorList>
    </citation>
    <scope>NUCLEOTIDE SEQUENCE</scope>
    <source>
        <strain evidence="1">F0714</strain>
    </source>
</reference>
<dbReference type="AlphaFoldDB" id="A0A3S4U5L4"/>
<dbReference type="EMBL" id="LR134406">
    <property type="protein sequence ID" value="VEH70167.1"/>
    <property type="molecule type" value="Genomic_DNA"/>
</dbReference>
<dbReference type="Proteomes" id="UP000677180">
    <property type="component" value="Chromosome"/>
</dbReference>
<proteinExistence type="predicted"/>
<gene>
    <name evidence="1" type="ORF">J5A53_08280</name>
    <name evidence="2" type="ORF">NCTC12967_01456</name>
</gene>
<accession>A0A3S4U5L4</accession>
<protein>
    <submittedName>
        <fullName evidence="2">Uncharacterized protein</fullName>
    </submittedName>
</protein>
<organism evidence="2 3">
    <name type="scientific">Arachnia propionica</name>
    <dbReference type="NCBI Taxonomy" id="1750"/>
    <lineage>
        <taxon>Bacteria</taxon>
        <taxon>Bacillati</taxon>
        <taxon>Actinomycetota</taxon>
        <taxon>Actinomycetes</taxon>
        <taxon>Propionibacteriales</taxon>
        <taxon>Propionibacteriaceae</taxon>
        <taxon>Arachnia</taxon>
    </lineage>
</organism>
<dbReference type="GeneID" id="64406928"/>
<dbReference type="Pfam" id="PF20060">
    <property type="entry name" value="DUF6459"/>
    <property type="match status" value="1"/>
</dbReference>
<dbReference type="OrthoDB" id="3731420at2"/>
<dbReference type="Proteomes" id="UP000273044">
    <property type="component" value="Chromosome"/>
</dbReference>
<evidence type="ECO:0000313" key="1">
    <source>
        <dbReference type="EMBL" id="QUC09843.1"/>
    </source>
</evidence>
<dbReference type="RefSeq" id="WP_123823729.1">
    <property type="nucleotide sequence ID" value="NZ_CAJZDL010000100.1"/>
</dbReference>
<reference evidence="2 3" key="1">
    <citation type="submission" date="2018-12" db="EMBL/GenBank/DDBJ databases">
        <authorList>
            <consortium name="Pathogen Informatics"/>
        </authorList>
    </citation>
    <scope>NUCLEOTIDE SEQUENCE [LARGE SCALE GENOMIC DNA]</scope>
    <source>
        <strain evidence="2 3">NCTC12967</strain>
    </source>
</reference>
<sequence length="102" mass="11428">MNKVSAPTLAHAVLDALQGMRALHQIRPHLSPRAFQQLVSYSDAASFRIGRVGPLRVQRPAPDSLEASGTVRIRDRWLACVIRLDRRDNWKCSDLRVVGFPA</sequence>
<evidence type="ECO:0000313" key="3">
    <source>
        <dbReference type="Proteomes" id="UP000273044"/>
    </source>
</evidence>
<dbReference type="InterPro" id="IPR045596">
    <property type="entry name" value="DUF6459"/>
</dbReference>